<dbReference type="Proteomes" id="UP000028542">
    <property type="component" value="Unassembled WGS sequence"/>
</dbReference>
<reference evidence="1 3" key="1">
    <citation type="submission" date="2014-07" db="EMBL/GenBank/DDBJ databases">
        <title>Draft genome of Clostridium sulfidigenes 113A isolated from sediments associated with methane hydrate from Krishna Godavari basin.</title>
        <authorList>
            <person name="Honkalas V.S."/>
            <person name="Dabir A.P."/>
            <person name="Arora P."/>
            <person name="Dhakephalkar P.K."/>
        </authorList>
    </citation>
    <scope>NUCLEOTIDE SEQUENCE [LARGE SCALE GENOMIC DNA]</scope>
    <source>
        <strain evidence="1 3">113A</strain>
    </source>
</reference>
<keyword evidence="3" id="KW-1185">Reference proteome</keyword>
<protein>
    <submittedName>
        <fullName evidence="2">DUF2922 domain-containing protein</fullName>
    </submittedName>
</protein>
<proteinExistence type="predicted"/>
<dbReference type="Pfam" id="PF11148">
    <property type="entry name" value="DUF2922"/>
    <property type="match status" value="1"/>
</dbReference>
<dbReference type="eggNOG" id="ENOG5033A2M">
    <property type="taxonomic scope" value="Bacteria"/>
</dbReference>
<comment type="caution">
    <text evidence="1">The sequence shown here is derived from an EMBL/GenBank/DDBJ whole genome shotgun (WGS) entry which is preliminary data.</text>
</comment>
<sequence length="72" mass="7789">MEYSLLMTFINASGDKVNLSISGVKQDITEPQVSTLMDTIIAKDVFLSKGGSLASKYGAQLTQRQTTKFSLA</sequence>
<evidence type="ECO:0000313" key="3">
    <source>
        <dbReference type="Proteomes" id="UP000028542"/>
    </source>
</evidence>
<dbReference type="EMBL" id="SVCM01000039">
    <property type="protein sequence ID" value="MBE6059207.1"/>
    <property type="molecule type" value="Genomic_DNA"/>
</dbReference>
<name>A0A084JEW3_9CLOT</name>
<dbReference type="STRING" id="318464.IO99_05300"/>
<dbReference type="Proteomes" id="UP000768462">
    <property type="component" value="Unassembled WGS sequence"/>
</dbReference>
<evidence type="ECO:0000313" key="2">
    <source>
        <dbReference type="EMBL" id="MBE6059207.1"/>
    </source>
</evidence>
<dbReference type="RefSeq" id="WP_035131026.1">
    <property type="nucleotide sequence ID" value="NZ_JBQHQR010000002.1"/>
</dbReference>
<organism evidence="1 3">
    <name type="scientific">Clostridium sulfidigenes</name>
    <dbReference type="NCBI Taxonomy" id="318464"/>
    <lineage>
        <taxon>Bacteria</taxon>
        <taxon>Bacillati</taxon>
        <taxon>Bacillota</taxon>
        <taxon>Clostridia</taxon>
        <taxon>Eubacteriales</taxon>
        <taxon>Clostridiaceae</taxon>
        <taxon>Clostridium</taxon>
    </lineage>
</organism>
<dbReference type="AlphaFoldDB" id="A0A084JEW3"/>
<gene>
    <name evidence="2" type="ORF">E7215_03395</name>
    <name evidence="1" type="ORF">IO99_05300</name>
</gene>
<evidence type="ECO:0000313" key="1">
    <source>
        <dbReference type="EMBL" id="KEZ87497.1"/>
    </source>
</evidence>
<dbReference type="EMBL" id="JPMD01000011">
    <property type="protein sequence ID" value="KEZ87497.1"/>
    <property type="molecule type" value="Genomic_DNA"/>
</dbReference>
<dbReference type="InterPro" id="IPR021321">
    <property type="entry name" value="DUF2922"/>
</dbReference>
<accession>A0A084JEW3</accession>
<reference evidence="2" key="2">
    <citation type="submission" date="2019-04" db="EMBL/GenBank/DDBJ databases">
        <title>Evolution of Biomass-Degrading Anaerobic Consortia Revealed by Metagenomics.</title>
        <authorList>
            <person name="Peng X."/>
        </authorList>
    </citation>
    <scope>NUCLEOTIDE SEQUENCE</scope>
    <source>
        <strain evidence="2">SIG254</strain>
    </source>
</reference>